<reference evidence="5" key="1">
    <citation type="submission" date="2015-06" db="EMBL/GenBank/DDBJ databases">
        <title>Expansion of signal transduction pathways in fungi by whole-genome duplication.</title>
        <authorList>
            <consortium name="DOE Joint Genome Institute"/>
            <person name="Corrochano L.M."/>
            <person name="Kuo A."/>
            <person name="Marcet-Houben M."/>
            <person name="Polaino S."/>
            <person name="Salamov A."/>
            <person name="Villalobos J.M."/>
            <person name="Alvarez M.I."/>
            <person name="Avalos J."/>
            <person name="Benito E.P."/>
            <person name="Benoit I."/>
            <person name="Burger G."/>
            <person name="Camino L.P."/>
            <person name="Canovas D."/>
            <person name="Cerda-Olmedo E."/>
            <person name="Cheng J.-F."/>
            <person name="Dominguez A."/>
            <person name="Elias M."/>
            <person name="Eslava A.P."/>
            <person name="Glaser F."/>
            <person name="Grimwood J."/>
            <person name="Gutierrez G."/>
            <person name="Heitman J."/>
            <person name="Henrissat B."/>
            <person name="Iturriaga E.A."/>
            <person name="Lang B.F."/>
            <person name="Lavin J.L."/>
            <person name="Lee S."/>
            <person name="Li W."/>
            <person name="Lindquist E."/>
            <person name="Lopez-Garcia S."/>
            <person name="Luque E.M."/>
            <person name="Marcos A.T."/>
            <person name="Martin J."/>
            <person name="McCluskey K."/>
            <person name="Medina H.R."/>
            <person name="Miralles-Duran A."/>
            <person name="Miyazaki A."/>
            <person name="Munoz-Torres E."/>
            <person name="Oguiza J.A."/>
            <person name="Ohm R."/>
            <person name="Olmedo M."/>
            <person name="Orejas M."/>
            <person name="Ortiz-Castellanos L."/>
            <person name="Pisabarro A.G."/>
            <person name="Rodriguez-Romero J."/>
            <person name="Ruiz-Herrera J."/>
            <person name="Ruiz-Vazquez R."/>
            <person name="Sanz C."/>
            <person name="Schackwitz W."/>
            <person name="Schmutz J."/>
            <person name="Shahriari M."/>
            <person name="Shelest E."/>
            <person name="Silva-Franco F."/>
            <person name="Soanes D."/>
            <person name="Syed K."/>
            <person name="Tagua V.G."/>
            <person name="Talbot N.J."/>
            <person name="Thon M."/>
            <person name="De vries R.P."/>
            <person name="Wiebenga A."/>
            <person name="Yadav J.S."/>
            <person name="Braun E.L."/>
            <person name="Baker S."/>
            <person name="Garre V."/>
            <person name="Horwitz B."/>
            <person name="Torres-Martinez S."/>
            <person name="Idnurm A."/>
            <person name="Herrera-Estrella A."/>
            <person name="Gabaldon T."/>
            <person name="Grigoriev I.V."/>
        </authorList>
    </citation>
    <scope>NUCLEOTIDE SEQUENCE [LARGE SCALE GENOMIC DNA]</scope>
    <source>
        <strain evidence="5">NRRL 1555(-)</strain>
    </source>
</reference>
<feature type="compositionally biased region" description="Acidic residues" evidence="1">
    <location>
        <begin position="262"/>
        <end position="274"/>
    </location>
</feature>
<evidence type="ECO:0008006" key="6">
    <source>
        <dbReference type="Google" id="ProtNLM"/>
    </source>
</evidence>
<keyword evidence="2" id="KW-0812">Transmembrane</keyword>
<feature type="compositionally biased region" description="Low complexity" evidence="1">
    <location>
        <begin position="224"/>
        <end position="240"/>
    </location>
</feature>
<proteinExistence type="predicted"/>
<keyword evidence="3" id="KW-0732">Signal</keyword>
<organism evidence="4 5">
    <name type="scientific">Phycomyces blakesleeanus (strain ATCC 8743b / DSM 1359 / FGSC 10004 / NBRC 33097 / NRRL 1555)</name>
    <dbReference type="NCBI Taxonomy" id="763407"/>
    <lineage>
        <taxon>Eukaryota</taxon>
        <taxon>Fungi</taxon>
        <taxon>Fungi incertae sedis</taxon>
        <taxon>Mucoromycota</taxon>
        <taxon>Mucoromycotina</taxon>
        <taxon>Mucoromycetes</taxon>
        <taxon>Mucorales</taxon>
        <taxon>Phycomycetaceae</taxon>
        <taxon>Phycomyces</taxon>
    </lineage>
</organism>
<feature type="compositionally biased region" description="Basic and acidic residues" evidence="1">
    <location>
        <begin position="444"/>
        <end position="455"/>
    </location>
</feature>
<evidence type="ECO:0000256" key="2">
    <source>
        <dbReference type="SAM" id="Phobius"/>
    </source>
</evidence>
<feature type="region of interest" description="Disordered" evidence="1">
    <location>
        <begin position="339"/>
        <end position="392"/>
    </location>
</feature>
<dbReference type="EMBL" id="KV440993">
    <property type="protein sequence ID" value="OAD68894.1"/>
    <property type="molecule type" value="Genomic_DNA"/>
</dbReference>
<feature type="chain" id="PRO_5007837745" description="Membrane anchor Opy2 N-terminal domain-containing protein" evidence="3">
    <location>
        <begin position="26"/>
        <end position="489"/>
    </location>
</feature>
<feature type="region of interest" description="Disordered" evidence="1">
    <location>
        <begin position="207"/>
        <end position="283"/>
    </location>
</feature>
<name>A0A162NET6_PHYB8</name>
<dbReference type="AlphaFoldDB" id="A0A162NET6"/>
<evidence type="ECO:0000313" key="4">
    <source>
        <dbReference type="EMBL" id="OAD68894.1"/>
    </source>
</evidence>
<gene>
    <name evidence="4" type="ORF">PHYBLDRAFT_67001</name>
</gene>
<sequence length="489" mass="53060">MRIQWQSAIILAALITIVSLPSTHAAPPANSTSISTPTTTTTIVPTSSGCTPSNCATLCNPLCSSSEACIIGTMIKCGVCPQPTCVQRAVLGQSPTAANVTTLSDNGNKASNNSNNGNSNNGPLIGGLVGGLVGGALLFAGIGFAFLRHRRNQNRLGFAFQSPNLPRYDQSNEREPKPRVSQETVSTYTRAVPFSRADRLVIVHERIVPNAGETDTPGTDHNQQTEGQSQPQSQPQSPTPTDHRSRQGHPNQDRNSLYVQNEDFDDPYADDDDESRCSSVHSGQNIPIRMATMSQAAKIVYKKPQVMRVNTIKSIESNSQNSTNSPASSLQRSGSVRAILTKDRDHPTNDSSLARSKTMPLRPKKRMVSPTPNDKDMLSPPAHGSRSNNNTYAAKTFNRPLSAPLGATDDPFHDRHSIYSIQEAEDMPSRVASSISSYGTKKRTSYEPKLKDMNKYESTQSMGSEFGSDFPWPPMEMPSPTAEKANHYT</sequence>
<dbReference type="Proteomes" id="UP000077315">
    <property type="component" value="Unassembled WGS sequence"/>
</dbReference>
<evidence type="ECO:0000256" key="1">
    <source>
        <dbReference type="SAM" id="MobiDB-lite"/>
    </source>
</evidence>
<feature type="compositionally biased region" description="Basic and acidic residues" evidence="1">
    <location>
        <begin position="170"/>
        <end position="180"/>
    </location>
</feature>
<dbReference type="InParanoid" id="A0A162NET6"/>
<feature type="region of interest" description="Disordered" evidence="1">
    <location>
        <begin position="158"/>
        <end position="186"/>
    </location>
</feature>
<dbReference type="RefSeq" id="XP_018286934.1">
    <property type="nucleotide sequence ID" value="XM_018441720.1"/>
</dbReference>
<feature type="compositionally biased region" description="Polar residues" evidence="1">
    <location>
        <begin position="248"/>
        <end position="259"/>
    </location>
</feature>
<keyword evidence="2" id="KW-0472">Membrane</keyword>
<keyword evidence="5" id="KW-1185">Reference proteome</keyword>
<feature type="region of interest" description="Disordered" evidence="1">
    <location>
        <begin position="315"/>
        <end position="334"/>
    </location>
</feature>
<dbReference type="GeneID" id="29002626"/>
<dbReference type="STRING" id="763407.A0A162NET6"/>
<dbReference type="OrthoDB" id="2269650at2759"/>
<keyword evidence="2" id="KW-1133">Transmembrane helix</keyword>
<accession>A0A162NET6</accession>
<dbReference type="VEuPathDB" id="FungiDB:PHYBLDRAFT_67001"/>
<evidence type="ECO:0000256" key="3">
    <source>
        <dbReference type="SAM" id="SignalP"/>
    </source>
</evidence>
<evidence type="ECO:0000313" key="5">
    <source>
        <dbReference type="Proteomes" id="UP000077315"/>
    </source>
</evidence>
<feature type="signal peptide" evidence="3">
    <location>
        <begin position="1"/>
        <end position="25"/>
    </location>
</feature>
<protein>
    <recommendedName>
        <fullName evidence="6">Membrane anchor Opy2 N-terminal domain-containing protein</fullName>
    </recommendedName>
</protein>
<feature type="region of interest" description="Disordered" evidence="1">
    <location>
        <begin position="421"/>
        <end position="489"/>
    </location>
</feature>
<feature type="transmembrane region" description="Helical" evidence="2">
    <location>
        <begin position="124"/>
        <end position="147"/>
    </location>
</feature>